<evidence type="ECO:0000256" key="5">
    <source>
        <dbReference type="ARBA" id="ARBA00022839"/>
    </source>
</evidence>
<organism evidence="10 11">
    <name type="scientific">Lacticaseibacillus nasuensis JCM 17158</name>
    <dbReference type="NCBI Taxonomy" id="1291734"/>
    <lineage>
        <taxon>Bacteria</taxon>
        <taxon>Bacillati</taxon>
        <taxon>Bacillota</taxon>
        <taxon>Bacilli</taxon>
        <taxon>Lactobacillales</taxon>
        <taxon>Lactobacillaceae</taxon>
        <taxon>Lacticaseibacillus</taxon>
    </lineage>
</organism>
<dbReference type="Pfam" id="PF17768">
    <property type="entry name" value="RecJ_OB"/>
    <property type="match status" value="1"/>
</dbReference>
<dbReference type="STRING" id="1291734.FD02_GL000645"/>
<evidence type="ECO:0000259" key="6">
    <source>
        <dbReference type="Pfam" id="PF01368"/>
    </source>
</evidence>
<dbReference type="PATRIC" id="fig|1291734.4.peg.663"/>
<dbReference type="InterPro" id="IPR018779">
    <property type="entry name" value="RecJ_C"/>
</dbReference>
<dbReference type="Proteomes" id="UP000051804">
    <property type="component" value="Unassembled WGS sequence"/>
</dbReference>
<evidence type="ECO:0000256" key="3">
    <source>
        <dbReference type="ARBA" id="ARBA00022722"/>
    </source>
</evidence>
<feature type="domain" description="DDH" evidence="6">
    <location>
        <begin position="83"/>
        <end position="226"/>
    </location>
</feature>
<dbReference type="NCBIfam" id="TIGR00644">
    <property type="entry name" value="recJ"/>
    <property type="match status" value="1"/>
</dbReference>
<dbReference type="Gene3D" id="3.90.1640.30">
    <property type="match status" value="1"/>
</dbReference>
<dbReference type="Pfam" id="PF01368">
    <property type="entry name" value="DHH"/>
    <property type="match status" value="1"/>
</dbReference>
<dbReference type="InterPro" id="IPR041122">
    <property type="entry name" value="RecJ_OB"/>
</dbReference>
<evidence type="ECO:0000259" key="8">
    <source>
        <dbReference type="Pfam" id="PF10141"/>
    </source>
</evidence>
<reference evidence="10 11" key="1">
    <citation type="journal article" date="2015" name="Genome Announc.">
        <title>Expanding the biotechnology potential of lactobacilli through comparative genomics of 213 strains and associated genera.</title>
        <authorList>
            <person name="Sun Z."/>
            <person name="Harris H.M."/>
            <person name="McCann A."/>
            <person name="Guo C."/>
            <person name="Argimon S."/>
            <person name="Zhang W."/>
            <person name="Yang X."/>
            <person name="Jeffery I.B."/>
            <person name="Cooney J.C."/>
            <person name="Kagawa T.F."/>
            <person name="Liu W."/>
            <person name="Song Y."/>
            <person name="Salvetti E."/>
            <person name="Wrobel A."/>
            <person name="Rasinkangas P."/>
            <person name="Parkhill J."/>
            <person name="Rea M.C."/>
            <person name="O'Sullivan O."/>
            <person name="Ritari J."/>
            <person name="Douillard F.P."/>
            <person name="Paul Ross R."/>
            <person name="Yang R."/>
            <person name="Briner A.E."/>
            <person name="Felis G.E."/>
            <person name="de Vos W.M."/>
            <person name="Barrangou R."/>
            <person name="Klaenhammer T.R."/>
            <person name="Caufield P.W."/>
            <person name="Cui Y."/>
            <person name="Zhang H."/>
            <person name="O'Toole P.W."/>
        </authorList>
    </citation>
    <scope>NUCLEOTIDE SEQUENCE [LARGE SCALE GENOMIC DNA]</scope>
    <source>
        <strain evidence="10 11">JCM 17158</strain>
    </source>
</reference>
<evidence type="ECO:0000256" key="2">
    <source>
        <dbReference type="ARBA" id="ARBA00019841"/>
    </source>
</evidence>
<dbReference type="RefSeq" id="WP_056952260.1">
    <property type="nucleotide sequence ID" value="NZ_AZDJ01000033.1"/>
</dbReference>
<dbReference type="PANTHER" id="PTHR30255">
    <property type="entry name" value="SINGLE-STRANDED-DNA-SPECIFIC EXONUCLEASE RECJ"/>
    <property type="match status" value="1"/>
</dbReference>
<dbReference type="InterPro" id="IPR001667">
    <property type="entry name" value="DDH_dom"/>
</dbReference>
<keyword evidence="5 10" id="KW-0269">Exonuclease</keyword>
<evidence type="ECO:0000313" key="10">
    <source>
        <dbReference type="EMBL" id="KRK70189.1"/>
    </source>
</evidence>
<comment type="caution">
    <text evidence="10">The sequence shown here is derived from an EMBL/GenBank/DDBJ whole genome shotgun (WGS) entry which is preliminary data.</text>
</comment>
<dbReference type="InterPro" id="IPR038763">
    <property type="entry name" value="DHH_sf"/>
</dbReference>
<dbReference type="InterPro" id="IPR003156">
    <property type="entry name" value="DHHA1_dom"/>
</dbReference>
<dbReference type="EMBL" id="AZDJ01000033">
    <property type="protein sequence ID" value="KRK70189.1"/>
    <property type="molecule type" value="Genomic_DNA"/>
</dbReference>
<dbReference type="InterPro" id="IPR051673">
    <property type="entry name" value="SSDNA_exonuclease_RecJ"/>
</dbReference>
<proteinExistence type="inferred from homology"/>
<name>A0A0R1JG06_9LACO</name>
<evidence type="ECO:0000259" key="9">
    <source>
        <dbReference type="Pfam" id="PF17768"/>
    </source>
</evidence>
<dbReference type="OrthoDB" id="9809852at2"/>
<dbReference type="GO" id="GO:0006281">
    <property type="term" value="P:DNA repair"/>
    <property type="evidence" value="ECO:0007669"/>
    <property type="project" value="InterPro"/>
</dbReference>
<keyword evidence="11" id="KW-1185">Reference proteome</keyword>
<evidence type="ECO:0000256" key="1">
    <source>
        <dbReference type="ARBA" id="ARBA00005915"/>
    </source>
</evidence>
<evidence type="ECO:0000313" key="11">
    <source>
        <dbReference type="Proteomes" id="UP000051804"/>
    </source>
</evidence>
<dbReference type="SUPFAM" id="SSF64182">
    <property type="entry name" value="DHH phosphoesterases"/>
    <property type="match status" value="1"/>
</dbReference>
<dbReference type="InterPro" id="IPR004610">
    <property type="entry name" value="RecJ"/>
</dbReference>
<dbReference type="GO" id="GO:0003676">
    <property type="term" value="F:nucleic acid binding"/>
    <property type="evidence" value="ECO:0007669"/>
    <property type="project" value="InterPro"/>
</dbReference>
<sequence>MTAAKYEWQTQTAPAAAEISEVAQALQVPAFLARLLAQRGITSQADYDAFTTPDVARLHDPFALHDMTKAVARIQQAVANQEKITIYGDYDVDGLTSTSIMLETLQSIGAEPEVFIPDRFTDGYGPNAAVYHYLQKSGTQLVITVDNGVSGKAVIDEAMAAGMDVVITDHHELPAELPNAVAVVHPRHPAGDYPFGDLSGAGVAFKVATALLGSVPMESIDLAALGAIADQVSLTDENRIFVQLGLQLIRQQPRPGLAALIKAAGIDANTLDETSVGFGLAPRLNALGRLGDATPGVTLLTTFDDDEATTLATQINDLNAKRQQLVAAITTTAMAMAETPENQARKTLVLAHPDWHEGVLGIVASRIVDATGKPTVVLNISKDGQSAKGSGRSVAAYHLFNAINAVRDQLTAFGGHHMAVGLTVPTASLDQLAAAMEAAAGPLAAVGKPALTIAAAVSASDLTLANYHLLRQLAPFGQGNPEPVFSFLPAQIADVKALGKTGAHLRFQADGLPVIAFGYGAQAGALTAASQAKLAVTLDQNTWRGNSTLQLQLKDWQLQQPELRDMRLPQPSAEQFRAAQTYVFFSARRQAQLTRRFTFGGPSILAKDLPAATDNAVLVDLPRSEAELTATMAKLTPPVGLIFWAEPAELVAQPTRLECGRVLHYLQQHPGFDKHHLAALAQATHVSTLQAIFIVQVFFELGFVTIEGAQITATAAPQKRPLTAATAWQEREAFLALATHLQRDSRAELTARLLPQTKS</sequence>
<evidence type="ECO:0000259" key="7">
    <source>
        <dbReference type="Pfam" id="PF02272"/>
    </source>
</evidence>
<feature type="domain" description="RecJ OB" evidence="9">
    <location>
        <begin position="455"/>
        <end position="555"/>
    </location>
</feature>
<dbReference type="AlphaFoldDB" id="A0A0R1JG06"/>
<comment type="similarity">
    <text evidence="1">Belongs to the RecJ family.</text>
</comment>
<accession>A0A0R1JG06</accession>
<dbReference type="GO" id="GO:0006310">
    <property type="term" value="P:DNA recombination"/>
    <property type="evidence" value="ECO:0007669"/>
    <property type="project" value="InterPro"/>
</dbReference>
<feature type="domain" description="DHHA1" evidence="7">
    <location>
        <begin position="348"/>
        <end position="439"/>
    </location>
</feature>
<dbReference type="GO" id="GO:0008409">
    <property type="term" value="F:5'-3' exonuclease activity"/>
    <property type="evidence" value="ECO:0007669"/>
    <property type="project" value="InterPro"/>
</dbReference>
<dbReference type="Pfam" id="PF10141">
    <property type="entry name" value="ssDNA-exonuc_C"/>
    <property type="match status" value="1"/>
</dbReference>
<evidence type="ECO:0000256" key="4">
    <source>
        <dbReference type="ARBA" id="ARBA00022801"/>
    </source>
</evidence>
<feature type="domain" description="Single-stranded-DNA-specific exonuclease RecJ C-terminal" evidence="8">
    <location>
        <begin position="565"/>
        <end position="750"/>
    </location>
</feature>
<gene>
    <name evidence="10" type="ORF">FD02_GL000645</name>
</gene>
<keyword evidence="3" id="KW-0540">Nuclease</keyword>
<dbReference type="Gene3D" id="3.10.310.30">
    <property type="match status" value="1"/>
</dbReference>
<dbReference type="Pfam" id="PF02272">
    <property type="entry name" value="DHHA1"/>
    <property type="match status" value="1"/>
</dbReference>
<protein>
    <recommendedName>
        <fullName evidence="2">Single-stranded-DNA-specific exonuclease RecJ</fullName>
    </recommendedName>
</protein>
<dbReference type="PANTHER" id="PTHR30255:SF2">
    <property type="entry name" value="SINGLE-STRANDED-DNA-SPECIFIC EXONUCLEASE RECJ"/>
    <property type="match status" value="1"/>
</dbReference>
<keyword evidence="4" id="KW-0378">Hydrolase</keyword>